<feature type="compositionally biased region" description="Low complexity" evidence="1">
    <location>
        <begin position="19"/>
        <end position="29"/>
    </location>
</feature>
<dbReference type="EMBL" id="LKCW01000287">
    <property type="protein sequence ID" value="KPM34935.1"/>
    <property type="molecule type" value="Genomic_DNA"/>
</dbReference>
<evidence type="ECO:0000313" key="2">
    <source>
        <dbReference type="EMBL" id="KPM34935.1"/>
    </source>
</evidence>
<dbReference type="OrthoDB" id="4900256at2759"/>
<accession>A0A0P7ACF6</accession>
<gene>
    <name evidence="2" type="ORF">AK830_g11642</name>
</gene>
<evidence type="ECO:0000256" key="1">
    <source>
        <dbReference type="SAM" id="MobiDB-lite"/>
    </source>
</evidence>
<protein>
    <submittedName>
        <fullName evidence="2">Uncharacterized protein</fullName>
    </submittedName>
</protein>
<dbReference type="STRING" id="78410.A0A0P7ACF6"/>
<name>A0A0P7ACF6_9HYPO</name>
<dbReference type="AlphaFoldDB" id="A0A0P7ACF6"/>
<comment type="caution">
    <text evidence="2">The sequence shown here is derived from an EMBL/GenBank/DDBJ whole genome shotgun (WGS) entry which is preliminary data.</text>
</comment>
<evidence type="ECO:0000313" key="3">
    <source>
        <dbReference type="Proteomes" id="UP000050424"/>
    </source>
</evidence>
<keyword evidence="3" id="KW-1185">Reference proteome</keyword>
<organism evidence="2 3">
    <name type="scientific">Neonectria ditissima</name>
    <dbReference type="NCBI Taxonomy" id="78410"/>
    <lineage>
        <taxon>Eukaryota</taxon>
        <taxon>Fungi</taxon>
        <taxon>Dikarya</taxon>
        <taxon>Ascomycota</taxon>
        <taxon>Pezizomycotina</taxon>
        <taxon>Sordariomycetes</taxon>
        <taxon>Hypocreomycetidae</taxon>
        <taxon>Hypocreales</taxon>
        <taxon>Nectriaceae</taxon>
        <taxon>Neonectria</taxon>
    </lineage>
</organism>
<reference evidence="2 3" key="1">
    <citation type="submission" date="2015-09" db="EMBL/GenBank/DDBJ databases">
        <title>Draft genome of a European isolate of the apple canker pathogen Neonectria ditissima.</title>
        <authorList>
            <person name="Gomez-Cortecero A."/>
            <person name="Harrison R.J."/>
            <person name="Armitage A.D."/>
        </authorList>
    </citation>
    <scope>NUCLEOTIDE SEQUENCE [LARGE SCALE GENOMIC DNA]</scope>
    <source>
        <strain evidence="2 3">R09/05</strain>
    </source>
</reference>
<sequence>MAQPHHHHQMLGPEAPAVAAATPGATSGPQLPMNAGRPLGSEKDPLGHPLIPKLLNFGTSIYVPIEEDLSAPFTPPATRVARLREILALLDAHSAAVQSNTLDLAARDAARIVQDARRWDDLVVSQGTHQGDVPLGLEDDDLAEMIGNMEAPSDAFRDPYLNVVQTEHFPPIGGRNPREWAVNELFSSLDASAVSLEKYETHIAKIRDQYQQALKRELEREAE</sequence>
<feature type="region of interest" description="Disordered" evidence="1">
    <location>
        <begin position="19"/>
        <end position="45"/>
    </location>
</feature>
<proteinExistence type="predicted"/>
<dbReference type="Proteomes" id="UP000050424">
    <property type="component" value="Unassembled WGS sequence"/>
</dbReference>